<evidence type="ECO:0000313" key="3">
    <source>
        <dbReference type="Proteomes" id="UP001367508"/>
    </source>
</evidence>
<reference evidence="2 3" key="1">
    <citation type="submission" date="2024-01" db="EMBL/GenBank/DDBJ databases">
        <title>The genomes of 5 underutilized Papilionoideae crops provide insights into root nodulation and disease resistanc.</title>
        <authorList>
            <person name="Jiang F."/>
        </authorList>
    </citation>
    <scope>NUCLEOTIDE SEQUENCE [LARGE SCALE GENOMIC DNA]</scope>
    <source>
        <strain evidence="2">LVBAO_FW01</strain>
        <tissue evidence="2">Leaves</tissue>
    </source>
</reference>
<gene>
    <name evidence="2" type="ORF">VNO77_03265</name>
</gene>
<feature type="region of interest" description="Disordered" evidence="1">
    <location>
        <begin position="1"/>
        <end position="26"/>
    </location>
</feature>
<accession>A0AAN9R6N7</accession>
<comment type="caution">
    <text evidence="2">The sequence shown here is derived from an EMBL/GenBank/DDBJ whole genome shotgun (WGS) entry which is preliminary data.</text>
</comment>
<dbReference type="EMBL" id="JAYMYQ010000001">
    <property type="protein sequence ID" value="KAK7361217.1"/>
    <property type="molecule type" value="Genomic_DNA"/>
</dbReference>
<protein>
    <submittedName>
        <fullName evidence="2">Uncharacterized protein</fullName>
    </submittedName>
</protein>
<organism evidence="2 3">
    <name type="scientific">Canavalia gladiata</name>
    <name type="common">Sword bean</name>
    <name type="synonym">Dolichos gladiatus</name>
    <dbReference type="NCBI Taxonomy" id="3824"/>
    <lineage>
        <taxon>Eukaryota</taxon>
        <taxon>Viridiplantae</taxon>
        <taxon>Streptophyta</taxon>
        <taxon>Embryophyta</taxon>
        <taxon>Tracheophyta</taxon>
        <taxon>Spermatophyta</taxon>
        <taxon>Magnoliopsida</taxon>
        <taxon>eudicotyledons</taxon>
        <taxon>Gunneridae</taxon>
        <taxon>Pentapetalae</taxon>
        <taxon>rosids</taxon>
        <taxon>fabids</taxon>
        <taxon>Fabales</taxon>
        <taxon>Fabaceae</taxon>
        <taxon>Papilionoideae</taxon>
        <taxon>50 kb inversion clade</taxon>
        <taxon>NPAAA clade</taxon>
        <taxon>indigoferoid/millettioid clade</taxon>
        <taxon>Phaseoleae</taxon>
        <taxon>Canavalia</taxon>
    </lineage>
</organism>
<dbReference type="Proteomes" id="UP001367508">
    <property type="component" value="Unassembled WGS sequence"/>
</dbReference>
<proteinExistence type="predicted"/>
<dbReference type="AlphaFoldDB" id="A0AAN9R6N7"/>
<name>A0AAN9R6N7_CANGL</name>
<sequence length="184" mass="20404">MSLNSVSPKPANSFGSLKNGSSSPSLPFPRNFQRPFPLDPESENGLSPAPFIAWVGIRMNFKNCCLWDSNPGLWSGHGTPTIRPRPSFSNSATHYLYGLFNTCSVFEIHSVHGSADCNVGTGYPVFGTCTAAHSLVQTRTEGRTEKGRRNRYSPWENLEPPSWRLNHECDYICEGNPMLSYSTI</sequence>
<feature type="compositionally biased region" description="Polar residues" evidence="1">
    <location>
        <begin position="13"/>
        <end position="25"/>
    </location>
</feature>
<keyword evidence="3" id="KW-1185">Reference proteome</keyword>
<evidence type="ECO:0000313" key="2">
    <source>
        <dbReference type="EMBL" id="KAK7361217.1"/>
    </source>
</evidence>
<evidence type="ECO:0000256" key="1">
    <source>
        <dbReference type="SAM" id="MobiDB-lite"/>
    </source>
</evidence>